<evidence type="ECO:0000313" key="2">
    <source>
        <dbReference type="EMBL" id="TMW62058.1"/>
    </source>
</evidence>
<sequence>MLGPRVLACLFGTALFRASSAPSADALNVAIVSSFGTRSDIAPIFEGLRDFAMVPENKVSFIAAGKGLARGHASNFKEYVETIVVDDLELPEYLETFIPQIMEKKKRIDNTAMFLDGINLIADVYETNVQIYMDYFRQHKFDLVMCGAIEQSCMDAAKETGTKLAIYGPLGQYGVGADWYVPDFLDPMPVGEWIASPWHRAKGYYDMIPFVFAMLQARS</sequence>
<protein>
    <submittedName>
        <fullName evidence="2">Uncharacterized protein</fullName>
    </submittedName>
</protein>
<feature type="signal peptide" evidence="1">
    <location>
        <begin position="1"/>
        <end position="26"/>
    </location>
</feature>
<dbReference type="EMBL" id="SPLM01000074">
    <property type="protein sequence ID" value="TMW62058.1"/>
    <property type="molecule type" value="Genomic_DNA"/>
</dbReference>
<feature type="chain" id="PRO_5035420746" evidence="1">
    <location>
        <begin position="27"/>
        <end position="219"/>
    </location>
</feature>
<comment type="caution">
    <text evidence="2">The sequence shown here is derived from an EMBL/GenBank/DDBJ whole genome shotgun (WGS) entry which is preliminary data.</text>
</comment>
<gene>
    <name evidence="2" type="ORF">Poli38472_009551</name>
</gene>
<keyword evidence="3" id="KW-1185">Reference proteome</keyword>
<organism evidence="2 3">
    <name type="scientific">Pythium oligandrum</name>
    <name type="common">Mycoparasitic fungus</name>
    <dbReference type="NCBI Taxonomy" id="41045"/>
    <lineage>
        <taxon>Eukaryota</taxon>
        <taxon>Sar</taxon>
        <taxon>Stramenopiles</taxon>
        <taxon>Oomycota</taxon>
        <taxon>Peronosporomycetes</taxon>
        <taxon>Pythiales</taxon>
        <taxon>Pythiaceae</taxon>
        <taxon>Pythium</taxon>
    </lineage>
</organism>
<dbReference type="Proteomes" id="UP000794436">
    <property type="component" value="Unassembled WGS sequence"/>
</dbReference>
<accession>A0A8K1CFG6</accession>
<name>A0A8K1CFG6_PYTOL</name>
<dbReference type="AlphaFoldDB" id="A0A8K1CFG6"/>
<reference evidence="2" key="1">
    <citation type="submission" date="2019-03" db="EMBL/GenBank/DDBJ databases">
        <title>Long read genome sequence of the mycoparasitic Pythium oligandrum ATCC 38472 isolated from sugarbeet rhizosphere.</title>
        <authorList>
            <person name="Gaulin E."/>
        </authorList>
    </citation>
    <scope>NUCLEOTIDE SEQUENCE</scope>
    <source>
        <strain evidence="2">ATCC 38472_TT</strain>
    </source>
</reference>
<proteinExistence type="predicted"/>
<evidence type="ECO:0000256" key="1">
    <source>
        <dbReference type="SAM" id="SignalP"/>
    </source>
</evidence>
<evidence type="ECO:0000313" key="3">
    <source>
        <dbReference type="Proteomes" id="UP000794436"/>
    </source>
</evidence>
<keyword evidence="1" id="KW-0732">Signal</keyword>